<name>A0AAI9CA97_STEMA</name>
<organism evidence="1 2">
    <name type="scientific">Stenotrophomonas maltophilia</name>
    <name type="common">Pseudomonas maltophilia</name>
    <name type="synonym">Xanthomonas maltophilia</name>
    <dbReference type="NCBI Taxonomy" id="40324"/>
    <lineage>
        <taxon>Bacteria</taxon>
        <taxon>Pseudomonadati</taxon>
        <taxon>Pseudomonadota</taxon>
        <taxon>Gammaproteobacteria</taxon>
        <taxon>Lysobacterales</taxon>
        <taxon>Lysobacteraceae</taxon>
        <taxon>Stenotrophomonas</taxon>
        <taxon>Stenotrophomonas maltophilia group</taxon>
    </lineage>
</organism>
<sequence length="97" mass="10514">MSEHPGKTDAQAWDGLAIRPLHPADLDLICAHREAMFRESGRPADVLEQMADDAFAERKVSYTILHATAQATPLYAGLGWVATSEMARALHGNGNCP</sequence>
<dbReference type="AlphaFoldDB" id="A0AAI9CA97"/>
<evidence type="ECO:0000313" key="1">
    <source>
        <dbReference type="EMBL" id="EKT4440994.1"/>
    </source>
</evidence>
<accession>A0AAI9CA97</accession>
<dbReference type="EMBL" id="ABLOMU010000013">
    <property type="protein sequence ID" value="EKT4440994.1"/>
    <property type="molecule type" value="Genomic_DNA"/>
</dbReference>
<dbReference type="Proteomes" id="UP001214521">
    <property type="component" value="Unassembled WGS sequence"/>
</dbReference>
<dbReference type="RefSeq" id="WP_080354952.1">
    <property type="nucleotide sequence ID" value="NZ_CP028358.1"/>
</dbReference>
<gene>
    <name evidence="1" type="ORF">QEK83_001641</name>
</gene>
<reference evidence="1" key="1">
    <citation type="submission" date="2022-07" db="EMBL/GenBank/DDBJ databases">
        <authorList>
            <consortium name="Clinical and Environmental Microbiology Branch: Whole genome sequencing antimicrobial resistance pathogens in the healthcare setting"/>
        </authorList>
    </citation>
    <scope>NUCLEOTIDE SEQUENCE</scope>
    <source>
        <strain evidence="1">Stenotrophomonas_maltophilia_2021CK-00905</strain>
    </source>
</reference>
<protein>
    <submittedName>
        <fullName evidence="1">Uncharacterized protein</fullName>
    </submittedName>
</protein>
<evidence type="ECO:0000313" key="2">
    <source>
        <dbReference type="Proteomes" id="UP001214521"/>
    </source>
</evidence>
<comment type="caution">
    <text evidence="1">The sequence shown here is derived from an EMBL/GenBank/DDBJ whole genome shotgun (WGS) entry which is preliminary data.</text>
</comment>
<proteinExistence type="predicted"/>